<dbReference type="PANTHER" id="PTHR45710:SF26">
    <property type="entry name" value="RH26557P"/>
    <property type="match status" value="1"/>
</dbReference>
<evidence type="ECO:0000256" key="1">
    <source>
        <dbReference type="ARBA" id="ARBA00004401"/>
    </source>
</evidence>
<comment type="subcellular location">
    <subcellularLocation>
        <location evidence="1">Cell membrane</location>
        <topology evidence="1">Single-pass type II membrane protein</topology>
    </subcellularLocation>
</comment>
<accession>A0A8X7XA93</accession>
<evidence type="ECO:0000259" key="5">
    <source>
        <dbReference type="PROSITE" id="PS50041"/>
    </source>
</evidence>
<dbReference type="CDD" id="cd03590">
    <property type="entry name" value="CLECT_DC-SIGN_like"/>
    <property type="match status" value="1"/>
</dbReference>
<dbReference type="InterPro" id="IPR050828">
    <property type="entry name" value="C-type_lectin/matrix_domain"/>
</dbReference>
<feature type="transmembrane region" description="Helical" evidence="4">
    <location>
        <begin position="95"/>
        <end position="121"/>
    </location>
</feature>
<keyword evidence="7" id="KW-1185">Reference proteome</keyword>
<dbReference type="Gene3D" id="3.10.100.10">
    <property type="entry name" value="Mannose-Binding Protein A, subunit A"/>
    <property type="match status" value="1"/>
</dbReference>
<proteinExistence type="predicted"/>
<feature type="non-terminal residue" evidence="6">
    <location>
        <position position="401"/>
    </location>
</feature>
<evidence type="ECO:0000313" key="6">
    <source>
        <dbReference type="EMBL" id="KAG2465350.1"/>
    </source>
</evidence>
<evidence type="ECO:0000256" key="4">
    <source>
        <dbReference type="SAM" id="Phobius"/>
    </source>
</evidence>
<comment type="caution">
    <text evidence="6">The sequence shown here is derived from an EMBL/GenBank/DDBJ whole genome shotgun (WGS) entry which is preliminary data.</text>
</comment>
<evidence type="ECO:0000256" key="2">
    <source>
        <dbReference type="ARBA" id="ARBA00022734"/>
    </source>
</evidence>
<dbReference type="OrthoDB" id="2142683at2759"/>
<dbReference type="SUPFAM" id="SSF56436">
    <property type="entry name" value="C-type lectin-like"/>
    <property type="match status" value="1"/>
</dbReference>
<keyword evidence="2" id="KW-0430">Lectin</keyword>
<keyword evidence="4" id="KW-0472">Membrane</keyword>
<dbReference type="AlphaFoldDB" id="A0A8X7XA93"/>
<reference evidence="6 7" key="1">
    <citation type="journal article" date="2021" name="Cell">
        <title>Tracing the genetic footprints of vertebrate landing in non-teleost ray-finned fishes.</title>
        <authorList>
            <person name="Bi X."/>
            <person name="Wang K."/>
            <person name="Yang L."/>
            <person name="Pan H."/>
            <person name="Jiang H."/>
            <person name="Wei Q."/>
            <person name="Fang M."/>
            <person name="Yu H."/>
            <person name="Zhu C."/>
            <person name="Cai Y."/>
            <person name="He Y."/>
            <person name="Gan X."/>
            <person name="Zeng H."/>
            <person name="Yu D."/>
            <person name="Zhu Y."/>
            <person name="Jiang H."/>
            <person name="Qiu Q."/>
            <person name="Yang H."/>
            <person name="Zhang Y.E."/>
            <person name="Wang W."/>
            <person name="Zhu M."/>
            <person name="He S."/>
            <person name="Zhang G."/>
        </authorList>
    </citation>
    <scope>NUCLEOTIDE SEQUENCE [LARGE SCALE GENOMIC DNA]</scope>
    <source>
        <strain evidence="6">Bchr_013</strain>
    </source>
</reference>
<gene>
    <name evidence="6" type="primary">Clec4f_3</name>
    <name evidence="6" type="ORF">GTO96_0017178</name>
</gene>
<dbReference type="PANTHER" id="PTHR45710">
    <property type="entry name" value="C-TYPE LECTIN DOMAIN-CONTAINING PROTEIN 180"/>
    <property type="match status" value="1"/>
</dbReference>
<dbReference type="Pfam" id="PF00059">
    <property type="entry name" value="Lectin_C"/>
    <property type="match status" value="1"/>
</dbReference>
<dbReference type="InterPro" id="IPR016187">
    <property type="entry name" value="CTDL_fold"/>
</dbReference>
<dbReference type="Proteomes" id="UP000886611">
    <property type="component" value="Unassembled WGS sequence"/>
</dbReference>
<keyword evidence="4" id="KW-1133">Transmembrane helix</keyword>
<dbReference type="GO" id="GO:0005886">
    <property type="term" value="C:plasma membrane"/>
    <property type="evidence" value="ECO:0007669"/>
    <property type="project" value="UniProtKB-SubCell"/>
</dbReference>
<keyword evidence="3" id="KW-0175">Coiled coil</keyword>
<name>A0A8X7XA93_POLSE</name>
<feature type="non-terminal residue" evidence="6">
    <location>
        <position position="1"/>
    </location>
</feature>
<dbReference type="EMBL" id="JAATIS010001721">
    <property type="protein sequence ID" value="KAG2465350.1"/>
    <property type="molecule type" value="Genomic_DNA"/>
</dbReference>
<feature type="coiled-coil region" evidence="3">
    <location>
        <begin position="181"/>
        <end position="208"/>
    </location>
</feature>
<dbReference type="SMART" id="SM00034">
    <property type="entry name" value="CLECT"/>
    <property type="match status" value="1"/>
</dbReference>
<dbReference type="InterPro" id="IPR016186">
    <property type="entry name" value="C-type_lectin-like/link_sf"/>
</dbReference>
<sequence length="401" mass="45977">MAEQVLYASVVFSQGNQQPELDSKKPKDQNEDVTYAEVKPKKTQQMDSGPQAAAHAESDTYCNIGWKMTGIDKQSSGNKSTDVLVPPTKKKNKTFLMWLLLTFLCAVFLAAIAAVVVFFVLSHKYEEIQKKQETLETNISNTNEELRKLHENFTDQKVQLLKLNTQYIDLNQRNIALQSQNMNLNQSISDLRLKYSALEGNNTALQSQNMNLTQSFSDLQMRYSALQGNHTALNTSLNKYCSLQDVSKPERQCVFCPESWVPFNTKCYYFASDKKTWADSRDNCTSMGGHLVIIESQKEQNFLLNKTASKTDKSHWIGLTDQKTENQYLWVDNRLLNDSIKFWGQRDNDKGYEPDHFQESTKEKEHCIHINTNTLFNGWYDAWCGETKQRICEAAAALIHI</sequence>
<dbReference type="SUPFAM" id="SSF90257">
    <property type="entry name" value="Myosin rod fragments"/>
    <property type="match status" value="1"/>
</dbReference>
<feature type="coiled-coil region" evidence="3">
    <location>
        <begin position="125"/>
        <end position="152"/>
    </location>
</feature>
<dbReference type="Gene3D" id="1.20.5.340">
    <property type="match status" value="1"/>
</dbReference>
<evidence type="ECO:0000313" key="7">
    <source>
        <dbReference type="Proteomes" id="UP000886611"/>
    </source>
</evidence>
<protein>
    <submittedName>
        <fullName evidence="6">CLC4F protein</fullName>
    </submittedName>
</protein>
<organism evidence="6 7">
    <name type="scientific">Polypterus senegalus</name>
    <name type="common">Senegal bichir</name>
    <dbReference type="NCBI Taxonomy" id="55291"/>
    <lineage>
        <taxon>Eukaryota</taxon>
        <taxon>Metazoa</taxon>
        <taxon>Chordata</taxon>
        <taxon>Craniata</taxon>
        <taxon>Vertebrata</taxon>
        <taxon>Euteleostomi</taxon>
        <taxon>Actinopterygii</taxon>
        <taxon>Polypteriformes</taxon>
        <taxon>Polypteridae</taxon>
        <taxon>Polypterus</taxon>
    </lineage>
</organism>
<dbReference type="InterPro" id="IPR001304">
    <property type="entry name" value="C-type_lectin-like"/>
</dbReference>
<feature type="domain" description="C-type lectin" evidence="5">
    <location>
        <begin position="263"/>
        <end position="393"/>
    </location>
</feature>
<dbReference type="InterPro" id="IPR033989">
    <property type="entry name" value="CD209-like_CTLD"/>
</dbReference>
<keyword evidence="4" id="KW-0812">Transmembrane</keyword>
<dbReference type="PROSITE" id="PS50041">
    <property type="entry name" value="C_TYPE_LECTIN_2"/>
    <property type="match status" value="1"/>
</dbReference>
<evidence type="ECO:0000256" key="3">
    <source>
        <dbReference type="SAM" id="Coils"/>
    </source>
</evidence>
<dbReference type="GO" id="GO:0030246">
    <property type="term" value="F:carbohydrate binding"/>
    <property type="evidence" value="ECO:0007669"/>
    <property type="project" value="UniProtKB-KW"/>
</dbReference>